<gene>
    <name evidence="2" type="ORF">HNR37_000118</name>
</gene>
<dbReference type="Proteomes" id="UP000528322">
    <property type="component" value="Unassembled WGS sequence"/>
</dbReference>
<sequence length="114" mass="12507">MKKIIASIAAVLFFTTVSLAWDLSDAGKTADLEEGQFVWFQQWCDDTIPVPGAHTAAEWQELFESNRDALPCGGSGIDDEEDMAPGSAWQALQFLKHHASDSDDPLHQRPESCG</sequence>
<feature type="signal peptide" evidence="1">
    <location>
        <begin position="1"/>
        <end position="20"/>
    </location>
</feature>
<evidence type="ECO:0000313" key="3">
    <source>
        <dbReference type="Proteomes" id="UP000528322"/>
    </source>
</evidence>
<accession>A0A7W7Y2C9</accession>
<evidence type="ECO:0008006" key="4">
    <source>
        <dbReference type="Google" id="ProtNLM"/>
    </source>
</evidence>
<evidence type="ECO:0000256" key="1">
    <source>
        <dbReference type="SAM" id="SignalP"/>
    </source>
</evidence>
<protein>
    <recommendedName>
        <fullName evidence="4">Secreted protein</fullName>
    </recommendedName>
</protein>
<reference evidence="2 3" key="1">
    <citation type="submission" date="2020-08" db="EMBL/GenBank/DDBJ databases">
        <title>Genomic Encyclopedia of Type Strains, Phase IV (KMG-IV): sequencing the most valuable type-strain genomes for metagenomic binning, comparative biology and taxonomic classification.</title>
        <authorList>
            <person name="Goeker M."/>
        </authorList>
    </citation>
    <scope>NUCLEOTIDE SEQUENCE [LARGE SCALE GENOMIC DNA]</scope>
    <source>
        <strain evidence="2 3">DSM 22071</strain>
    </source>
</reference>
<dbReference type="AlphaFoldDB" id="A0A7W7Y2C9"/>
<evidence type="ECO:0000313" key="2">
    <source>
        <dbReference type="EMBL" id="MBB5020815.1"/>
    </source>
</evidence>
<name>A0A7W7Y2C9_9BACT</name>
<comment type="caution">
    <text evidence="2">The sequence shown here is derived from an EMBL/GenBank/DDBJ whole genome shotgun (WGS) entry which is preliminary data.</text>
</comment>
<proteinExistence type="predicted"/>
<organism evidence="2 3">
    <name type="scientific">Desulfurispira natronophila</name>
    <dbReference type="NCBI Taxonomy" id="682562"/>
    <lineage>
        <taxon>Bacteria</taxon>
        <taxon>Pseudomonadati</taxon>
        <taxon>Chrysiogenota</taxon>
        <taxon>Chrysiogenia</taxon>
        <taxon>Chrysiogenales</taxon>
        <taxon>Chrysiogenaceae</taxon>
        <taxon>Desulfurispira</taxon>
    </lineage>
</organism>
<feature type="chain" id="PRO_5030685068" description="Secreted protein" evidence="1">
    <location>
        <begin position="21"/>
        <end position="114"/>
    </location>
</feature>
<keyword evidence="3" id="KW-1185">Reference proteome</keyword>
<dbReference type="EMBL" id="JACHID010000001">
    <property type="protein sequence ID" value="MBB5020815.1"/>
    <property type="molecule type" value="Genomic_DNA"/>
</dbReference>
<keyword evidence="1" id="KW-0732">Signal</keyword>
<dbReference type="RefSeq" id="WP_183728319.1">
    <property type="nucleotide sequence ID" value="NZ_JACHID010000001.1"/>
</dbReference>